<feature type="non-terminal residue" evidence="1">
    <location>
        <position position="53"/>
    </location>
</feature>
<dbReference type="OrthoDB" id="3219396at2759"/>
<dbReference type="SUPFAM" id="SSF81383">
    <property type="entry name" value="F-box domain"/>
    <property type="match status" value="1"/>
</dbReference>
<evidence type="ECO:0000313" key="2">
    <source>
        <dbReference type="Proteomes" id="UP000252139"/>
    </source>
</evidence>
<dbReference type="STRING" id="86630.A0A367J4M2"/>
<name>A0A367J4M2_RHIAZ</name>
<gene>
    <name evidence="1" type="ORF">CU097_009555</name>
</gene>
<evidence type="ECO:0000313" key="1">
    <source>
        <dbReference type="EMBL" id="RCH84855.1"/>
    </source>
</evidence>
<organism evidence="1 2">
    <name type="scientific">Rhizopus azygosporus</name>
    <name type="common">Rhizopus microsporus var. azygosporus</name>
    <dbReference type="NCBI Taxonomy" id="86630"/>
    <lineage>
        <taxon>Eukaryota</taxon>
        <taxon>Fungi</taxon>
        <taxon>Fungi incertae sedis</taxon>
        <taxon>Mucoromycota</taxon>
        <taxon>Mucoromycotina</taxon>
        <taxon>Mucoromycetes</taxon>
        <taxon>Mucorales</taxon>
        <taxon>Mucorineae</taxon>
        <taxon>Rhizopodaceae</taxon>
        <taxon>Rhizopus</taxon>
    </lineage>
</organism>
<dbReference type="InterPro" id="IPR036047">
    <property type="entry name" value="F-box-like_dom_sf"/>
</dbReference>
<dbReference type="Gene3D" id="1.20.1280.50">
    <property type="match status" value="1"/>
</dbReference>
<keyword evidence="2" id="KW-1185">Reference proteome</keyword>
<dbReference type="Proteomes" id="UP000252139">
    <property type="component" value="Unassembled WGS sequence"/>
</dbReference>
<reference evidence="1 2" key="1">
    <citation type="journal article" date="2018" name="G3 (Bethesda)">
        <title>Phylogenetic and Phylogenomic Definition of Rhizopus Species.</title>
        <authorList>
            <person name="Gryganskyi A.P."/>
            <person name="Golan J."/>
            <person name="Dolatabadi S."/>
            <person name="Mondo S."/>
            <person name="Robb S."/>
            <person name="Idnurm A."/>
            <person name="Muszewska A."/>
            <person name="Steczkiewicz K."/>
            <person name="Masonjones S."/>
            <person name="Liao H.L."/>
            <person name="Gajdeczka M.T."/>
            <person name="Anike F."/>
            <person name="Vuek A."/>
            <person name="Anishchenko I.M."/>
            <person name="Voigt K."/>
            <person name="de Hoog G.S."/>
            <person name="Smith M.E."/>
            <person name="Heitman J."/>
            <person name="Vilgalys R."/>
            <person name="Stajich J.E."/>
        </authorList>
    </citation>
    <scope>NUCLEOTIDE SEQUENCE [LARGE SCALE GENOMIC DNA]</scope>
    <source>
        <strain evidence="1 2">CBS 357.93</strain>
    </source>
</reference>
<proteinExistence type="predicted"/>
<protein>
    <recommendedName>
        <fullName evidence="3">F-box domain-containing protein</fullName>
    </recommendedName>
</protein>
<accession>A0A367J4M2</accession>
<dbReference type="EMBL" id="PJQL01002249">
    <property type="protein sequence ID" value="RCH84855.1"/>
    <property type="molecule type" value="Genomic_DNA"/>
</dbReference>
<sequence>MDLQPARKRQKRSVEATQKEKRIDFVISSFSKELALKVFSYLSSADLVQCAAV</sequence>
<comment type="caution">
    <text evidence="1">The sequence shown here is derived from an EMBL/GenBank/DDBJ whole genome shotgun (WGS) entry which is preliminary data.</text>
</comment>
<dbReference type="AlphaFoldDB" id="A0A367J4M2"/>
<evidence type="ECO:0008006" key="3">
    <source>
        <dbReference type="Google" id="ProtNLM"/>
    </source>
</evidence>